<keyword evidence="3" id="KW-0813">Transport</keyword>
<dbReference type="Gene3D" id="3.10.105.10">
    <property type="entry name" value="Dipeptide-binding Protein, Domain 3"/>
    <property type="match status" value="1"/>
</dbReference>
<dbReference type="Gene3D" id="3.90.76.10">
    <property type="entry name" value="Dipeptide-binding Protein, Domain 1"/>
    <property type="match status" value="1"/>
</dbReference>
<dbReference type="PROSITE" id="PS01040">
    <property type="entry name" value="SBP_BACTERIAL_5"/>
    <property type="match status" value="1"/>
</dbReference>
<comment type="subcellular location">
    <subcellularLocation>
        <location evidence="1">Periplasm</location>
    </subcellularLocation>
</comment>
<feature type="domain" description="Solute-binding protein family 5" evidence="5">
    <location>
        <begin position="115"/>
        <end position="434"/>
    </location>
</feature>
<evidence type="ECO:0000259" key="5">
    <source>
        <dbReference type="Pfam" id="PF00496"/>
    </source>
</evidence>
<dbReference type="SUPFAM" id="SSF53850">
    <property type="entry name" value="Periplasmic binding protein-like II"/>
    <property type="match status" value="1"/>
</dbReference>
<dbReference type="InterPro" id="IPR023765">
    <property type="entry name" value="SBP_5_CS"/>
</dbReference>
<evidence type="ECO:0000256" key="4">
    <source>
        <dbReference type="ARBA" id="ARBA00022729"/>
    </source>
</evidence>
<dbReference type="PANTHER" id="PTHR30290">
    <property type="entry name" value="PERIPLASMIC BINDING COMPONENT OF ABC TRANSPORTER"/>
    <property type="match status" value="1"/>
</dbReference>
<dbReference type="InterPro" id="IPR000914">
    <property type="entry name" value="SBP_5_dom"/>
</dbReference>
<evidence type="ECO:0000256" key="1">
    <source>
        <dbReference type="ARBA" id="ARBA00004418"/>
    </source>
</evidence>
<dbReference type="PANTHER" id="PTHR30290:SF10">
    <property type="entry name" value="PERIPLASMIC OLIGOPEPTIDE-BINDING PROTEIN-RELATED"/>
    <property type="match status" value="1"/>
</dbReference>
<keyword evidence="4" id="KW-0732">Signal</keyword>
<name>A0ABV2GI00_9HYPH</name>
<dbReference type="RefSeq" id="WP_354488371.1">
    <property type="nucleotide sequence ID" value="NZ_JBEPMC010000002.1"/>
</dbReference>
<organism evidence="6 7">
    <name type="scientific">Mesorhizobium robiniae</name>
    <dbReference type="NCBI Taxonomy" id="559315"/>
    <lineage>
        <taxon>Bacteria</taxon>
        <taxon>Pseudomonadati</taxon>
        <taxon>Pseudomonadota</taxon>
        <taxon>Alphaproteobacteria</taxon>
        <taxon>Hyphomicrobiales</taxon>
        <taxon>Phyllobacteriaceae</taxon>
        <taxon>Mesorhizobium</taxon>
    </lineage>
</organism>
<keyword evidence="7" id="KW-1185">Reference proteome</keyword>
<dbReference type="Pfam" id="PF00496">
    <property type="entry name" value="SBP_bac_5"/>
    <property type="match status" value="1"/>
</dbReference>
<dbReference type="EMBL" id="JBEPMC010000002">
    <property type="protein sequence ID" value="MET3577925.1"/>
    <property type="molecule type" value="Genomic_DNA"/>
</dbReference>
<dbReference type="CDD" id="cd08503">
    <property type="entry name" value="PBP2_NikA_DppA_OppA_like_17"/>
    <property type="match status" value="1"/>
</dbReference>
<dbReference type="InterPro" id="IPR039424">
    <property type="entry name" value="SBP_5"/>
</dbReference>
<evidence type="ECO:0000256" key="3">
    <source>
        <dbReference type="ARBA" id="ARBA00022448"/>
    </source>
</evidence>
<gene>
    <name evidence="6" type="ORF">ABID19_000942</name>
</gene>
<evidence type="ECO:0000313" key="6">
    <source>
        <dbReference type="EMBL" id="MET3577925.1"/>
    </source>
</evidence>
<evidence type="ECO:0000313" key="7">
    <source>
        <dbReference type="Proteomes" id="UP001549204"/>
    </source>
</evidence>
<reference evidence="6 7" key="1">
    <citation type="submission" date="2024-06" db="EMBL/GenBank/DDBJ databases">
        <title>Genomic Encyclopedia of Type Strains, Phase IV (KMG-IV): sequencing the most valuable type-strain genomes for metagenomic binning, comparative biology and taxonomic classification.</title>
        <authorList>
            <person name="Goeker M."/>
        </authorList>
    </citation>
    <scope>NUCLEOTIDE SEQUENCE [LARGE SCALE GENOMIC DNA]</scope>
    <source>
        <strain evidence="6 7">DSM 100022</strain>
    </source>
</reference>
<comment type="caution">
    <text evidence="6">The sequence shown here is derived from an EMBL/GenBank/DDBJ whole genome shotgun (WGS) entry which is preliminary data.</text>
</comment>
<dbReference type="InterPro" id="IPR030678">
    <property type="entry name" value="Peptide/Ni-bd"/>
</dbReference>
<sequence>MPKHFKTIDIARRNLSSIENSAVDELLAGRIDRRDFLRHGSMLGLSLPFLGGIVAAAGLGTQKARAAGTPGGTVRAGIATPGGAIDPVTYYDSGSYQLVFQTAEFLCVTEPDLTLRPVLAESWAPNEDGSVWTFKLRKGVKFHNGEDFKADDVVATFDRLADPSGSSNALSVFKGLLSKGGTQKVDDHTVAFHLDAPNGSFPYSVSIDNYNAVILPASYKGDYEKTFEGTGPFRLETYTPKVGATFIRNPDYWGEKALPDRLEFKFYGDVQPRILALQAGEVDLLDAIPLDVSQVMLNNPDITVLRVASTAHRQLHMRCDMAPFTDKRVRQALALSIDRSKLVDGLCRGMAATGNDSPFAPAFPATDKSVPQRTQDIAKAKQLLEAAGLASGFDMTLTTLRYSDIPGYAQLFQNFAKEIGARIALNIEDQDKYYGKAVFGQSDWLDSPLGITDYAHRSVPNVFLKSPLVSDGPWNAAHFKSSAYDGLVTSYLKALDIGAQRNAASEIQKLLLDETPVIFSYFPDLLVPVRKNVSGLPPIAAGLLLDRVSIGGP</sequence>
<dbReference type="Proteomes" id="UP001549204">
    <property type="component" value="Unassembled WGS sequence"/>
</dbReference>
<dbReference type="PIRSF" id="PIRSF002741">
    <property type="entry name" value="MppA"/>
    <property type="match status" value="1"/>
</dbReference>
<dbReference type="Gene3D" id="3.40.190.10">
    <property type="entry name" value="Periplasmic binding protein-like II"/>
    <property type="match status" value="1"/>
</dbReference>
<accession>A0ABV2GI00</accession>
<evidence type="ECO:0000256" key="2">
    <source>
        <dbReference type="ARBA" id="ARBA00005695"/>
    </source>
</evidence>
<proteinExistence type="inferred from homology"/>
<comment type="similarity">
    <text evidence="2">Belongs to the bacterial solute-binding protein 5 family.</text>
</comment>
<protein>
    <submittedName>
        <fullName evidence="6">Peptide/nickel transport system substrate-binding protein</fullName>
    </submittedName>
</protein>